<evidence type="ECO:0000256" key="2">
    <source>
        <dbReference type="ARBA" id="ARBA00003150"/>
    </source>
</evidence>
<feature type="domain" description="Beta-mannosidase-like galactose-binding" evidence="27">
    <location>
        <begin position="44"/>
        <end position="218"/>
    </location>
</feature>
<dbReference type="Pfam" id="PF22666">
    <property type="entry name" value="Glyco_hydro_2_N2"/>
    <property type="match status" value="1"/>
</dbReference>
<feature type="domain" description="Mannosidase Ig/CBM-like" evidence="26">
    <location>
        <begin position="719"/>
        <end position="812"/>
    </location>
</feature>
<evidence type="ECO:0000256" key="17">
    <source>
        <dbReference type="ARBA" id="ARBA00032581"/>
    </source>
</evidence>
<evidence type="ECO:0000256" key="1">
    <source>
        <dbReference type="ARBA" id="ARBA00000829"/>
    </source>
</evidence>
<dbReference type="InterPro" id="IPR008979">
    <property type="entry name" value="Galactose-bd-like_sf"/>
</dbReference>
<dbReference type="Pfam" id="PF00703">
    <property type="entry name" value="Glyco_hydro_2"/>
    <property type="match status" value="1"/>
</dbReference>
<dbReference type="EC" id="3.2.1.25" evidence="8"/>
<dbReference type="PANTHER" id="PTHR43730:SF1">
    <property type="entry name" value="BETA-MANNOSIDASE"/>
    <property type="match status" value="1"/>
</dbReference>
<comment type="catalytic activity">
    <reaction evidence="1">
        <text>Hydrolysis of terminal, non-reducing beta-D-mannose residues in beta-D-mannosides.</text>
        <dbReference type="EC" id="3.2.1.25"/>
    </reaction>
</comment>
<dbReference type="Gene3D" id="3.20.20.80">
    <property type="entry name" value="Glycosidases"/>
    <property type="match status" value="1"/>
</dbReference>
<dbReference type="Gene3D" id="2.60.40.10">
    <property type="entry name" value="Immunoglobulins"/>
    <property type="match status" value="3"/>
</dbReference>
<evidence type="ECO:0000313" key="29">
    <source>
        <dbReference type="Proteomes" id="UP001152320"/>
    </source>
</evidence>
<dbReference type="Gene3D" id="2.60.120.260">
    <property type="entry name" value="Galactose-binding domain-like"/>
    <property type="match status" value="1"/>
</dbReference>
<keyword evidence="13" id="KW-1015">Disulfide bond</keyword>
<keyword evidence="14" id="KW-0325">Glycoprotein</keyword>
<evidence type="ECO:0000256" key="10">
    <source>
        <dbReference type="ARBA" id="ARBA00022525"/>
    </source>
</evidence>
<feature type="domain" description="Glycoside hydrolase family 2 immunoglobulin-like beta-sandwich" evidence="23">
    <location>
        <begin position="240"/>
        <end position="342"/>
    </location>
</feature>
<accession>A0A9Q0YHT4</accession>
<evidence type="ECO:0000256" key="12">
    <source>
        <dbReference type="ARBA" id="ARBA00022801"/>
    </source>
</evidence>
<protein>
    <recommendedName>
        <fullName evidence="9">Beta-mannosidase</fullName>
        <ecNumber evidence="8">3.2.1.25</ecNumber>
    </recommendedName>
    <alternativeName>
        <fullName evidence="20">Beta-mannosidase B</fullName>
    </alternativeName>
    <alternativeName>
        <fullName evidence="17">Lysosomal beta A mannosidase</fullName>
    </alternativeName>
    <alternativeName>
        <fullName evidence="18">Mannanase</fullName>
    </alternativeName>
    <alternativeName>
        <fullName evidence="21">Mannanase B</fullName>
    </alternativeName>
</protein>
<evidence type="ECO:0000256" key="13">
    <source>
        <dbReference type="ARBA" id="ARBA00023157"/>
    </source>
</evidence>
<evidence type="ECO:0000259" key="25">
    <source>
        <dbReference type="Pfam" id="PF17753"/>
    </source>
</evidence>
<evidence type="ECO:0000256" key="7">
    <source>
        <dbReference type="ARBA" id="ARBA00011738"/>
    </source>
</evidence>
<keyword evidence="29" id="KW-1185">Reference proteome</keyword>
<evidence type="ECO:0000256" key="18">
    <source>
        <dbReference type="ARBA" id="ARBA00033445"/>
    </source>
</evidence>
<dbReference type="OrthoDB" id="2866996at2759"/>
<dbReference type="Pfam" id="PF02836">
    <property type="entry name" value="Glyco_hydro_2_C"/>
    <property type="match status" value="1"/>
</dbReference>
<evidence type="ECO:0000256" key="9">
    <source>
        <dbReference type="ARBA" id="ARBA00015707"/>
    </source>
</evidence>
<evidence type="ECO:0000256" key="14">
    <source>
        <dbReference type="ARBA" id="ARBA00023180"/>
    </source>
</evidence>
<dbReference type="GO" id="GO:0005576">
    <property type="term" value="C:extracellular region"/>
    <property type="evidence" value="ECO:0007669"/>
    <property type="project" value="UniProtKB-SubCell"/>
</dbReference>
<comment type="caution">
    <text evidence="28">The sequence shown here is derived from an EMBL/GenBank/DDBJ whole genome shotgun (WGS) entry which is preliminary data.</text>
</comment>
<evidence type="ECO:0000256" key="11">
    <source>
        <dbReference type="ARBA" id="ARBA00022729"/>
    </source>
</evidence>
<comment type="subunit">
    <text evidence="7">Homodimer.</text>
</comment>
<gene>
    <name evidence="28" type="ORF">HOLleu_38997</name>
</gene>
<feature type="domain" description="Glycoside hydrolase family 2 catalytic" evidence="24">
    <location>
        <begin position="361"/>
        <end position="479"/>
    </location>
</feature>
<evidence type="ECO:0000259" key="26">
    <source>
        <dbReference type="Pfam" id="PF17786"/>
    </source>
</evidence>
<dbReference type="AlphaFoldDB" id="A0A9Q0YHT4"/>
<keyword evidence="16" id="KW-0326">Glycosidase</keyword>
<dbReference type="Proteomes" id="UP001152320">
    <property type="component" value="Chromosome 21"/>
</dbReference>
<evidence type="ECO:0000256" key="21">
    <source>
        <dbReference type="ARBA" id="ARBA00041614"/>
    </source>
</evidence>
<dbReference type="EMBL" id="JAIZAY010000021">
    <property type="protein sequence ID" value="KAJ8021716.1"/>
    <property type="molecule type" value="Genomic_DNA"/>
</dbReference>
<dbReference type="Pfam" id="PF17786">
    <property type="entry name" value="Mannosidase_ig"/>
    <property type="match status" value="1"/>
</dbReference>
<dbReference type="GO" id="GO:0006516">
    <property type="term" value="P:glycoprotein catabolic process"/>
    <property type="evidence" value="ECO:0007669"/>
    <property type="project" value="TreeGrafter"/>
</dbReference>
<comment type="subunit">
    <text evidence="6">Monomer.</text>
</comment>
<evidence type="ECO:0000256" key="19">
    <source>
        <dbReference type="ARBA" id="ARBA00038429"/>
    </source>
</evidence>
<comment type="pathway">
    <text evidence="5">Glycan metabolism; N-glycan degradation.</text>
</comment>
<evidence type="ECO:0000259" key="27">
    <source>
        <dbReference type="Pfam" id="PF22666"/>
    </source>
</evidence>
<dbReference type="InterPro" id="IPR041447">
    <property type="entry name" value="Mannosidase_ig"/>
</dbReference>
<dbReference type="GO" id="GO:0004567">
    <property type="term" value="F:beta-mannosidase activity"/>
    <property type="evidence" value="ECO:0007669"/>
    <property type="project" value="UniProtKB-EC"/>
</dbReference>
<proteinExistence type="inferred from homology"/>
<dbReference type="Pfam" id="PF17753">
    <property type="entry name" value="Ig_mannosidase"/>
    <property type="match status" value="1"/>
</dbReference>
<dbReference type="InterPro" id="IPR006103">
    <property type="entry name" value="Glyco_hydro_2_cat"/>
</dbReference>
<evidence type="ECO:0000256" key="6">
    <source>
        <dbReference type="ARBA" id="ARBA00011245"/>
    </source>
</evidence>
<keyword evidence="11 22" id="KW-0732">Signal</keyword>
<sequence>MECSSRQLRILTCIFILACTFDKGIVAKLSVTVPLAADFDSYVWRVHNANNSFNMYAAVPGSVHTVLMHNGSIGDPYYRFRDVEYRWIAYDNWTYYRSFTLKPDILNMKSLILDAEGLDTVANVSINGLHVGQSTNMFQRYQWNIKNQAKIGINNITISFMSAPTYALDQSNAYSYDVPPDCPTKYQHGICHMNFMRKEQCSFSWDWGPAFAPQGIWKNLTIKGFDAPLIENVLAIPLKTTDGSNWKMNVTVFFSVGSLSETDVATGYLTVTLPFQFISHKQIKFTKAAPFYNLMMGDFTLDDDQLWWPHGFGKQNLHRLNVTFETYDLSVISVKHKMVGFRTVKLVQEPIPNSPGLSFFFEINDRPIFIKGSNWIPADAFQERVTPERLRTLLQSLVDANMHALRVWGGGVYEQDEFYDICDELGIVLWQDIMFGCAMYPTNQEFLESVREEVRHQVRRIGYHPSLLIWAGNNENEAALRQDWYGTMKNFSLYKNDYIKLYINTIRDEINHHMTNIPFVSSSPSNGEETASSGWIALNPQDNHYGDVHYYNYVDDCWDLSKFPNPRFASEYGFQSWPSLETLKGVSIKEDWDLGSNFSYHRQHHMDGNLQMMSMIQKHFNIPEQHNTAQSFGHVIYLTQISQAMCIKFETEHYRRLQSLLVKSGEGHCMGALYWQLNDIWQAPTWASIEYGGNWKMLHYFAKDFFAPTLASGMEENGQLYVYTITDADNLSNASLVVTLRKWESMNFNYTWTKKFSQKAPSSQLVFQHDTKKLLQEGGCQDRNACFFTFQVFQDKKRISPTNPFYLTSFKDAVGLKSSQITVQNISQKSKTSFSIQLKSTEIAPFTWLEVTNPSPPKPTNPSVGRFSDNGFLFLEPEITVEFFPWQPISLEDFKKSLMVTSLMDLYSQALNRYGKLKWQPEN</sequence>
<comment type="similarity">
    <text evidence="19">Belongs to the glycosyl hydrolase 2 family. Beta-mannosidase B subfamily.</text>
</comment>
<evidence type="ECO:0000259" key="23">
    <source>
        <dbReference type="Pfam" id="PF00703"/>
    </source>
</evidence>
<feature type="domain" description="Beta-mannosidase Ig-fold" evidence="25">
    <location>
        <begin position="826"/>
        <end position="905"/>
    </location>
</feature>
<name>A0A9Q0YHT4_HOLLE</name>
<evidence type="ECO:0000256" key="5">
    <source>
        <dbReference type="ARBA" id="ARBA00004740"/>
    </source>
</evidence>
<dbReference type="SUPFAM" id="SSF51445">
    <property type="entry name" value="(Trans)glycosidases"/>
    <property type="match status" value="1"/>
</dbReference>
<evidence type="ECO:0000259" key="24">
    <source>
        <dbReference type="Pfam" id="PF02836"/>
    </source>
</evidence>
<evidence type="ECO:0000256" key="22">
    <source>
        <dbReference type="SAM" id="SignalP"/>
    </source>
</evidence>
<keyword evidence="10" id="KW-0964">Secreted</keyword>
<keyword evidence="15" id="KW-0458">Lysosome</keyword>
<evidence type="ECO:0000256" key="20">
    <source>
        <dbReference type="ARBA" id="ARBA00041069"/>
    </source>
</evidence>
<dbReference type="InterPro" id="IPR036156">
    <property type="entry name" value="Beta-gal/glucu_dom_sf"/>
</dbReference>
<organism evidence="28 29">
    <name type="scientific">Holothuria leucospilota</name>
    <name type="common">Black long sea cucumber</name>
    <name type="synonym">Mertensiothuria leucospilota</name>
    <dbReference type="NCBI Taxonomy" id="206669"/>
    <lineage>
        <taxon>Eukaryota</taxon>
        <taxon>Metazoa</taxon>
        <taxon>Echinodermata</taxon>
        <taxon>Eleutherozoa</taxon>
        <taxon>Echinozoa</taxon>
        <taxon>Holothuroidea</taxon>
        <taxon>Aspidochirotacea</taxon>
        <taxon>Aspidochirotida</taxon>
        <taxon>Holothuriidae</taxon>
        <taxon>Holothuria</taxon>
    </lineage>
</organism>
<dbReference type="GO" id="GO:0005764">
    <property type="term" value="C:lysosome"/>
    <property type="evidence" value="ECO:0007669"/>
    <property type="project" value="UniProtKB-SubCell"/>
</dbReference>
<dbReference type="FunFam" id="2.60.40.10:FF:000650">
    <property type="entry name" value="Mannosidase beta"/>
    <property type="match status" value="1"/>
</dbReference>
<keyword evidence="12" id="KW-0378">Hydrolase</keyword>
<dbReference type="InterPro" id="IPR054593">
    <property type="entry name" value="Beta-mannosidase-like_N2"/>
</dbReference>
<evidence type="ECO:0000256" key="3">
    <source>
        <dbReference type="ARBA" id="ARBA00004371"/>
    </source>
</evidence>
<comment type="subcellular location">
    <subcellularLocation>
        <location evidence="3">Lysosome</location>
    </subcellularLocation>
    <subcellularLocation>
        <location evidence="4">Secreted</location>
    </subcellularLocation>
</comment>
<dbReference type="GO" id="GO:0005975">
    <property type="term" value="P:carbohydrate metabolic process"/>
    <property type="evidence" value="ECO:0007669"/>
    <property type="project" value="InterPro"/>
</dbReference>
<dbReference type="InterPro" id="IPR013783">
    <property type="entry name" value="Ig-like_fold"/>
</dbReference>
<evidence type="ECO:0000256" key="15">
    <source>
        <dbReference type="ARBA" id="ARBA00023228"/>
    </source>
</evidence>
<comment type="function">
    <text evidence="2">Exoglycosidase that cleaves the single beta-linked mannose residue from the non-reducing end of all N-linked glycoprotein oligosaccharides.</text>
</comment>
<evidence type="ECO:0000256" key="16">
    <source>
        <dbReference type="ARBA" id="ARBA00023295"/>
    </source>
</evidence>
<dbReference type="InterPro" id="IPR017853">
    <property type="entry name" value="GH"/>
</dbReference>
<evidence type="ECO:0000256" key="4">
    <source>
        <dbReference type="ARBA" id="ARBA00004613"/>
    </source>
</evidence>
<dbReference type="PANTHER" id="PTHR43730">
    <property type="entry name" value="BETA-MANNOSIDASE"/>
    <property type="match status" value="1"/>
</dbReference>
<dbReference type="SUPFAM" id="SSF49303">
    <property type="entry name" value="beta-Galactosidase/glucuronidase domain"/>
    <property type="match status" value="2"/>
</dbReference>
<dbReference type="FunFam" id="3.20.20.80:FF:000035">
    <property type="entry name" value="Mannosidase beta"/>
    <property type="match status" value="1"/>
</dbReference>
<reference evidence="28" key="1">
    <citation type="submission" date="2021-10" db="EMBL/GenBank/DDBJ databases">
        <title>Tropical sea cucumber genome reveals ecological adaptation and Cuvierian tubules defense mechanism.</title>
        <authorList>
            <person name="Chen T."/>
        </authorList>
    </citation>
    <scope>NUCLEOTIDE SEQUENCE</scope>
    <source>
        <strain evidence="28">Nanhai2018</strain>
        <tissue evidence="28">Muscle</tissue>
    </source>
</reference>
<feature type="signal peptide" evidence="22">
    <location>
        <begin position="1"/>
        <end position="27"/>
    </location>
</feature>
<dbReference type="SUPFAM" id="SSF49785">
    <property type="entry name" value="Galactose-binding domain-like"/>
    <property type="match status" value="1"/>
</dbReference>
<dbReference type="InterPro" id="IPR050887">
    <property type="entry name" value="Beta-mannosidase_GH2"/>
</dbReference>
<feature type="chain" id="PRO_5040512543" description="Beta-mannosidase" evidence="22">
    <location>
        <begin position="28"/>
        <end position="923"/>
    </location>
</feature>
<evidence type="ECO:0000256" key="8">
    <source>
        <dbReference type="ARBA" id="ARBA00012754"/>
    </source>
</evidence>
<dbReference type="InterPro" id="IPR041625">
    <property type="entry name" value="Beta-mannosidase_Ig"/>
</dbReference>
<dbReference type="InterPro" id="IPR006102">
    <property type="entry name" value="Ig-like_GH2"/>
</dbReference>
<evidence type="ECO:0000313" key="28">
    <source>
        <dbReference type="EMBL" id="KAJ8021716.1"/>
    </source>
</evidence>
<dbReference type="FunFam" id="2.60.120.260:FF:000060">
    <property type="entry name" value="Probable beta-mannosidase"/>
    <property type="match status" value="1"/>
</dbReference>